<dbReference type="Gene3D" id="3.40.50.300">
    <property type="entry name" value="P-loop containing nucleotide triphosphate hydrolases"/>
    <property type="match status" value="1"/>
</dbReference>
<gene>
    <name evidence="5" type="ORF">S12H4_20419</name>
</gene>
<dbReference type="NCBIfam" id="TIGR01613">
    <property type="entry name" value="primase_Cterm"/>
    <property type="match status" value="1"/>
</dbReference>
<dbReference type="PANTHER" id="PTHR35372">
    <property type="entry name" value="ATP BINDING PROTEIN-RELATED"/>
    <property type="match status" value="1"/>
</dbReference>
<dbReference type="InterPro" id="IPR051620">
    <property type="entry name" value="ORF904-like_C"/>
</dbReference>
<sequence>EIIAHIKHSTYVRRTEFNKEKWILNLRNGLYDIRSGKCSLHTREFLSTIRIPMTYDPKVECPQIQQFFTEILKEEDIPVIEELFGYCLIPDYRIQRAFLFTGDGANGKSTLLELLKSFIGKDNCTNLSIQVIESQRFAVASLFGKLVNLYADIPSTKMKHVGLFKMLTGGDTIGAEKKFKDAFSFTNYARLVFSTNKPPKVDEDTLAFWRRWIMINLPHKFEADKADTEILDKLTTEDELSGLLNVALRSLKRLLQQHRYSYEPSPDEIAARYRKASDSV</sequence>
<dbReference type="InterPro" id="IPR045455">
    <property type="entry name" value="NrS-1_pol-like_helicase"/>
</dbReference>
<dbReference type="InterPro" id="IPR014015">
    <property type="entry name" value="Helicase_SF3_DNA-vir"/>
</dbReference>
<feature type="domain" description="SF3 helicase" evidence="4">
    <location>
        <begin position="75"/>
        <end position="230"/>
    </location>
</feature>
<comment type="caution">
    <text evidence="5">The sequence shown here is derived from an EMBL/GenBank/DDBJ whole genome shotgun (WGS) entry which is preliminary data.</text>
</comment>
<keyword evidence="3" id="KW-0067">ATP-binding</keyword>
<dbReference type="GO" id="GO:0005524">
    <property type="term" value="F:ATP binding"/>
    <property type="evidence" value="ECO:0007669"/>
    <property type="project" value="UniProtKB-KW"/>
</dbReference>
<dbReference type="Pfam" id="PF19263">
    <property type="entry name" value="DUF5906"/>
    <property type="match status" value="1"/>
</dbReference>
<dbReference type="InterPro" id="IPR014818">
    <property type="entry name" value="Phage/plasmid_primase_P4_C"/>
</dbReference>
<dbReference type="AlphaFoldDB" id="X1SIK0"/>
<feature type="non-terminal residue" evidence="5">
    <location>
        <position position="280"/>
    </location>
</feature>
<dbReference type="GO" id="GO:0016787">
    <property type="term" value="F:hydrolase activity"/>
    <property type="evidence" value="ECO:0007669"/>
    <property type="project" value="UniProtKB-KW"/>
</dbReference>
<name>X1SIK0_9ZZZZ</name>
<dbReference type="PROSITE" id="PS51206">
    <property type="entry name" value="SF3_HELICASE_1"/>
    <property type="match status" value="1"/>
</dbReference>
<dbReference type="Pfam" id="PF08706">
    <property type="entry name" value="D5_N"/>
    <property type="match status" value="1"/>
</dbReference>
<keyword evidence="2" id="KW-0378">Hydrolase</keyword>
<dbReference type="EMBL" id="BARW01010356">
    <property type="protein sequence ID" value="GAI75240.1"/>
    <property type="molecule type" value="Genomic_DNA"/>
</dbReference>
<dbReference type="SUPFAM" id="SSF52540">
    <property type="entry name" value="P-loop containing nucleoside triphosphate hydrolases"/>
    <property type="match status" value="1"/>
</dbReference>
<protein>
    <recommendedName>
        <fullName evidence="4">SF3 helicase domain-containing protein</fullName>
    </recommendedName>
</protein>
<reference evidence="5" key="1">
    <citation type="journal article" date="2014" name="Front. Microbiol.">
        <title>High frequency of phylogenetically diverse reductive dehalogenase-homologous genes in deep subseafloor sedimentary metagenomes.</title>
        <authorList>
            <person name="Kawai M."/>
            <person name="Futagami T."/>
            <person name="Toyoda A."/>
            <person name="Takaki Y."/>
            <person name="Nishi S."/>
            <person name="Hori S."/>
            <person name="Arai W."/>
            <person name="Tsubouchi T."/>
            <person name="Morono Y."/>
            <person name="Uchiyama I."/>
            <person name="Ito T."/>
            <person name="Fujiyama A."/>
            <person name="Inagaki F."/>
            <person name="Takami H."/>
        </authorList>
    </citation>
    <scope>NUCLEOTIDE SEQUENCE</scope>
    <source>
        <strain evidence="5">Expedition CK06-06</strain>
    </source>
</reference>
<dbReference type="PANTHER" id="PTHR35372:SF2">
    <property type="entry name" value="SF3 HELICASE DOMAIN-CONTAINING PROTEIN"/>
    <property type="match status" value="1"/>
</dbReference>
<feature type="non-terminal residue" evidence="5">
    <location>
        <position position="1"/>
    </location>
</feature>
<organism evidence="5">
    <name type="scientific">marine sediment metagenome</name>
    <dbReference type="NCBI Taxonomy" id="412755"/>
    <lineage>
        <taxon>unclassified sequences</taxon>
        <taxon>metagenomes</taxon>
        <taxon>ecological metagenomes</taxon>
    </lineage>
</organism>
<accession>X1SIK0</accession>
<evidence type="ECO:0000256" key="2">
    <source>
        <dbReference type="ARBA" id="ARBA00022801"/>
    </source>
</evidence>
<evidence type="ECO:0000256" key="1">
    <source>
        <dbReference type="ARBA" id="ARBA00022741"/>
    </source>
</evidence>
<evidence type="ECO:0000259" key="4">
    <source>
        <dbReference type="PROSITE" id="PS51206"/>
    </source>
</evidence>
<evidence type="ECO:0000256" key="3">
    <source>
        <dbReference type="ARBA" id="ARBA00022840"/>
    </source>
</evidence>
<evidence type="ECO:0000313" key="5">
    <source>
        <dbReference type="EMBL" id="GAI75240.1"/>
    </source>
</evidence>
<proteinExistence type="predicted"/>
<dbReference type="InterPro" id="IPR006500">
    <property type="entry name" value="Helicase_put_C_phage/plasmid"/>
</dbReference>
<keyword evidence="1" id="KW-0547">Nucleotide-binding</keyword>
<dbReference type="InterPro" id="IPR027417">
    <property type="entry name" value="P-loop_NTPase"/>
</dbReference>